<gene>
    <name evidence="9" type="ORF">N7456_005270</name>
</gene>
<keyword evidence="10" id="KW-1185">Reference proteome</keyword>
<dbReference type="PANTHER" id="PTHR47338">
    <property type="entry name" value="ZN(II)2CYS6 TRANSCRIPTION FACTOR (EUROFUNG)-RELATED"/>
    <property type="match status" value="1"/>
</dbReference>
<evidence type="ECO:0000256" key="2">
    <source>
        <dbReference type="ARBA" id="ARBA00022723"/>
    </source>
</evidence>
<dbReference type="PROSITE" id="PS00463">
    <property type="entry name" value="ZN2_CY6_FUNGAL_1"/>
    <property type="match status" value="1"/>
</dbReference>
<dbReference type="Proteomes" id="UP001149165">
    <property type="component" value="Unassembled WGS sequence"/>
</dbReference>
<dbReference type="SUPFAM" id="SSF57701">
    <property type="entry name" value="Zn2/Cys6 DNA-binding domain"/>
    <property type="match status" value="1"/>
</dbReference>
<dbReference type="EMBL" id="JAPQKH010000003">
    <property type="protein sequence ID" value="KAJ5108595.1"/>
    <property type="molecule type" value="Genomic_DNA"/>
</dbReference>
<sequence>MSGYPSGPFGQSGETPYQLPPPRAPANSQFGTDPFLRQRAQGENTEQDKDSKSIEPVSQTQPQRTEQLPSVRHLLTPVTGPTSPPSYHQSFGTTTPGTDHREYTYPFRQHDPTHVSPISPILSSDKTKGRSESFPQPQTGTLPPLSQVALHSPRDVKHAMTRSDPSSTSFQHSQLPYHGVPYHEQPLSLDDLSSPESAGRTKGQSVLPHVIDERYIEGEGICYVYANGAHVPKLIDGIPVNANWGVTKAGKPRKRLAQACLTCREKKIKCHPNLPKCDQCQKSGRECRFESAPRGSRSSLRGSNSAGPSSRYDASENFSPGPQTSETSTSIYNIPRASNSATSLPGTSGYSPLSEGPLQTPSVTEPSYDPMSDAERVYRSRMYKSPRAYGTGEEGITRTSDYADAGRSEYSDIFGDIGDINPDDPLAAFWGTDPYETDPEMTIHYIESYMSSVNGGLYHIFPRSRFVAWLKSCRAKSAEDKMLLYAMLALGSIFSDRPDRIGTLKRYVQVARFAIFKSQHALSLQLAQSHLIMSLLYYATGFLARSWDSIGAAGRAVSGLRYNVESGGVIVDQSQICDYGLHPQALIECRRRTYWVAFILDRVSSFFSASSTFISSESALIRLPCHEDIYEAQQYATAPYFQPVLNQAPPGEDNRSALSPMAFLVQIMAIWGDVSLNILRLAHTPSEGYARLAEDFHSIITHRTEEWMKCLPEDLKMSAINLERAAQVKQVDILISIHIFYHATLMKLYRHARHSTLRPDILVQYIHRARYHAVESLRVALTIIPYLNTMQSRSNADVSGPNTTIISPFIGYVILSAVDVLSAAGLVTELPDCVPLISGALSVVQLLVRHWESSLSLASSIQRRLNLMIDSMNDRVRIQDKVGFVVNASSLEAKAHTDVHSAHPRGALDEDLFYGSMPKEMLLNAMRVDETAITEHNIIWLKDL</sequence>
<dbReference type="AlphaFoldDB" id="A0A9W9FY47"/>
<feature type="compositionally biased region" description="Basic and acidic residues" evidence="7">
    <location>
        <begin position="98"/>
        <end position="113"/>
    </location>
</feature>
<dbReference type="InterPro" id="IPR007219">
    <property type="entry name" value="XnlR_reg_dom"/>
</dbReference>
<protein>
    <recommendedName>
        <fullName evidence="8">Zn(2)-C6 fungal-type domain-containing protein</fullName>
    </recommendedName>
</protein>
<reference evidence="9" key="1">
    <citation type="submission" date="2022-11" db="EMBL/GenBank/DDBJ databases">
        <authorList>
            <person name="Petersen C."/>
        </authorList>
    </citation>
    <scope>NUCLEOTIDE SEQUENCE</scope>
    <source>
        <strain evidence="9">IBT 30069</strain>
    </source>
</reference>
<evidence type="ECO:0000256" key="6">
    <source>
        <dbReference type="ARBA" id="ARBA00023242"/>
    </source>
</evidence>
<dbReference type="InterPro" id="IPR001138">
    <property type="entry name" value="Zn2Cys6_DnaBD"/>
</dbReference>
<feature type="region of interest" description="Disordered" evidence="7">
    <location>
        <begin position="290"/>
        <end position="372"/>
    </location>
</feature>
<feature type="domain" description="Zn(2)-C6 fungal-type" evidence="8">
    <location>
        <begin position="259"/>
        <end position="289"/>
    </location>
</feature>
<evidence type="ECO:0000313" key="10">
    <source>
        <dbReference type="Proteomes" id="UP001149165"/>
    </source>
</evidence>
<evidence type="ECO:0000256" key="5">
    <source>
        <dbReference type="ARBA" id="ARBA00023163"/>
    </source>
</evidence>
<accession>A0A9W9FY47</accession>
<keyword evidence="4" id="KW-0238">DNA-binding</keyword>
<reference evidence="9" key="2">
    <citation type="journal article" date="2023" name="IMA Fungus">
        <title>Comparative genomic study of the Penicillium genus elucidates a diverse pangenome and 15 lateral gene transfer events.</title>
        <authorList>
            <person name="Petersen C."/>
            <person name="Sorensen T."/>
            <person name="Nielsen M.R."/>
            <person name="Sondergaard T.E."/>
            <person name="Sorensen J.L."/>
            <person name="Fitzpatrick D.A."/>
            <person name="Frisvad J.C."/>
            <person name="Nielsen K.L."/>
        </authorList>
    </citation>
    <scope>NUCLEOTIDE SEQUENCE</scope>
    <source>
        <strain evidence="9">IBT 30069</strain>
    </source>
</reference>
<proteinExistence type="predicted"/>
<comment type="caution">
    <text evidence="9">The sequence shown here is derived from an EMBL/GenBank/DDBJ whole genome shotgun (WGS) entry which is preliminary data.</text>
</comment>
<evidence type="ECO:0000256" key="3">
    <source>
        <dbReference type="ARBA" id="ARBA00023015"/>
    </source>
</evidence>
<feature type="compositionally biased region" description="Low complexity" evidence="7">
    <location>
        <begin position="186"/>
        <end position="195"/>
    </location>
</feature>
<evidence type="ECO:0000256" key="4">
    <source>
        <dbReference type="ARBA" id="ARBA00023125"/>
    </source>
</evidence>
<dbReference type="PANTHER" id="PTHR47338:SF11">
    <property type="entry name" value="ZN(II)2CYS6 TRANSCRIPTION FACTOR (EUROFUNG)"/>
    <property type="match status" value="1"/>
</dbReference>
<dbReference type="OrthoDB" id="5426798at2759"/>
<evidence type="ECO:0000259" key="8">
    <source>
        <dbReference type="PROSITE" id="PS50048"/>
    </source>
</evidence>
<evidence type="ECO:0000256" key="7">
    <source>
        <dbReference type="SAM" id="MobiDB-lite"/>
    </source>
</evidence>
<name>A0A9W9FY47_9EURO</name>
<dbReference type="GO" id="GO:0005634">
    <property type="term" value="C:nucleus"/>
    <property type="evidence" value="ECO:0007669"/>
    <property type="project" value="UniProtKB-SubCell"/>
</dbReference>
<feature type="region of interest" description="Disordered" evidence="7">
    <location>
        <begin position="1"/>
        <end position="205"/>
    </location>
</feature>
<dbReference type="Gene3D" id="4.10.240.10">
    <property type="entry name" value="Zn(2)-C6 fungal-type DNA-binding domain"/>
    <property type="match status" value="1"/>
</dbReference>
<dbReference type="CDD" id="cd00067">
    <property type="entry name" value="GAL4"/>
    <property type="match status" value="1"/>
</dbReference>
<organism evidence="9 10">
    <name type="scientific">Penicillium angulare</name>
    <dbReference type="NCBI Taxonomy" id="116970"/>
    <lineage>
        <taxon>Eukaryota</taxon>
        <taxon>Fungi</taxon>
        <taxon>Dikarya</taxon>
        <taxon>Ascomycota</taxon>
        <taxon>Pezizomycotina</taxon>
        <taxon>Eurotiomycetes</taxon>
        <taxon>Eurotiomycetidae</taxon>
        <taxon>Eurotiales</taxon>
        <taxon>Aspergillaceae</taxon>
        <taxon>Penicillium</taxon>
    </lineage>
</organism>
<dbReference type="PROSITE" id="PS50048">
    <property type="entry name" value="ZN2_CY6_FUNGAL_2"/>
    <property type="match status" value="1"/>
</dbReference>
<dbReference type="CDD" id="cd12148">
    <property type="entry name" value="fungal_TF_MHR"/>
    <property type="match status" value="1"/>
</dbReference>
<dbReference type="InterPro" id="IPR036864">
    <property type="entry name" value="Zn2-C6_fun-type_DNA-bd_sf"/>
</dbReference>
<dbReference type="GO" id="GO:0006351">
    <property type="term" value="P:DNA-templated transcription"/>
    <property type="evidence" value="ECO:0007669"/>
    <property type="project" value="InterPro"/>
</dbReference>
<dbReference type="Pfam" id="PF00172">
    <property type="entry name" value="Zn_clus"/>
    <property type="match status" value="1"/>
</dbReference>
<dbReference type="SMART" id="SM00066">
    <property type="entry name" value="GAL4"/>
    <property type="match status" value="1"/>
</dbReference>
<comment type="subcellular location">
    <subcellularLocation>
        <location evidence="1">Nucleus</location>
    </subcellularLocation>
</comment>
<evidence type="ECO:0000313" key="9">
    <source>
        <dbReference type="EMBL" id="KAJ5108595.1"/>
    </source>
</evidence>
<dbReference type="InterPro" id="IPR050815">
    <property type="entry name" value="TF_fung"/>
</dbReference>
<feature type="compositionally biased region" description="Polar residues" evidence="7">
    <location>
        <begin position="163"/>
        <end position="174"/>
    </location>
</feature>
<keyword evidence="6" id="KW-0539">Nucleus</keyword>
<evidence type="ECO:0000256" key="1">
    <source>
        <dbReference type="ARBA" id="ARBA00004123"/>
    </source>
</evidence>
<dbReference type="Pfam" id="PF04082">
    <property type="entry name" value="Fungal_trans"/>
    <property type="match status" value="1"/>
</dbReference>
<feature type="compositionally biased region" description="Polar residues" evidence="7">
    <location>
        <begin position="316"/>
        <end position="365"/>
    </location>
</feature>
<dbReference type="GO" id="GO:0008270">
    <property type="term" value="F:zinc ion binding"/>
    <property type="evidence" value="ECO:0007669"/>
    <property type="project" value="InterPro"/>
</dbReference>
<keyword evidence="5" id="KW-0804">Transcription</keyword>
<feature type="compositionally biased region" description="Polar residues" evidence="7">
    <location>
        <begin position="79"/>
        <end position="97"/>
    </location>
</feature>
<keyword evidence="3" id="KW-0805">Transcription regulation</keyword>
<dbReference type="GO" id="GO:0000981">
    <property type="term" value="F:DNA-binding transcription factor activity, RNA polymerase II-specific"/>
    <property type="evidence" value="ECO:0007669"/>
    <property type="project" value="InterPro"/>
</dbReference>
<keyword evidence="2" id="KW-0479">Metal-binding</keyword>
<feature type="compositionally biased region" description="Low complexity" evidence="7">
    <location>
        <begin position="292"/>
        <end position="307"/>
    </location>
</feature>
<feature type="compositionally biased region" description="Polar residues" evidence="7">
    <location>
        <begin position="56"/>
        <end position="68"/>
    </location>
</feature>
<dbReference type="GO" id="GO:0003677">
    <property type="term" value="F:DNA binding"/>
    <property type="evidence" value="ECO:0007669"/>
    <property type="project" value="UniProtKB-KW"/>
</dbReference>